<reference evidence="9 10" key="1">
    <citation type="submission" date="2024-01" db="EMBL/GenBank/DDBJ databases">
        <authorList>
            <person name="Allen C."/>
            <person name="Tagirdzhanova G."/>
        </authorList>
    </citation>
    <scope>NUCLEOTIDE SEQUENCE [LARGE SCALE GENOMIC DNA]</scope>
</reference>
<comment type="caution">
    <text evidence="9">The sequence shown here is derived from an EMBL/GenBank/DDBJ whole genome shotgun (WGS) entry which is preliminary data.</text>
</comment>
<dbReference type="EC" id="3.2.1.14" evidence="2"/>
<dbReference type="Gene3D" id="3.10.50.10">
    <property type="match status" value="1"/>
</dbReference>
<gene>
    <name evidence="9" type="ORF">SBRCBS47491_009084</name>
</gene>
<dbReference type="InterPro" id="IPR036779">
    <property type="entry name" value="LysM_dom_sf"/>
</dbReference>
<feature type="region of interest" description="Disordered" evidence="6">
    <location>
        <begin position="767"/>
        <end position="786"/>
    </location>
</feature>
<dbReference type="SUPFAM" id="SSF54556">
    <property type="entry name" value="Chitinase insertion domain"/>
    <property type="match status" value="1"/>
</dbReference>
<feature type="domain" description="LysM" evidence="7">
    <location>
        <begin position="190"/>
        <end position="238"/>
    </location>
</feature>
<dbReference type="SUPFAM" id="SSF57016">
    <property type="entry name" value="Plant lectins/antimicrobial peptides"/>
    <property type="match status" value="1"/>
</dbReference>
<dbReference type="Proteomes" id="UP001642406">
    <property type="component" value="Unassembled WGS sequence"/>
</dbReference>
<proteinExistence type="inferred from homology"/>
<sequence length="982" mass="105384">MSANWTRYHDIHLLKSCDRDLLFDMHVGFGSSSAVAIALGHLKDYLANNTLCGYTVLFATSGDSVVGTYVGQQFQKDSAVGLAGMLEKLVKYGNVDSLEVCDADKGASKTVGYVSGTFDSLAAVQTTVGIWANSSCALTASSNPYSSSDASVVFIDTGSSSGNDASTSGGSNSLLAGFSALKPQADGTCATYTVGPKDICYTIGKSHSISPDDIEKFNSNTWGWAGCNALQLYQVICVSAGDPPMPAPVKNAQCGPQKPGTQRPTNGTKLQNLNPCPLNACCDDWGWCGTTWQRLHEQLRHDGGELRAKNGSGDAGYFEDWNYNRACLFMSLADIDTSAYSHIHFAFGNISADYSINAGDEVTDNQFLAFTALRDVKRIVSFGGWAFSTDPATYNIFRQGVAVGNRDKLANSVGAFVDGANYLEFLKLVRKRIGKDKSLSMALPASYWYLKQFPVKEMADVVDYFIYMTYDLHGQWDYNNTNALPGCPSGKCIRSHVNETETHGALAMLTKAGVPTNKIIVGLSSYGRSFHLADASCRGYQCEFTGSRFYSVAQPGVCTGTRGYIADAEIREIVTDTDDYAVLEAYHDEGSSSDVLVYGSKDSVDMVYWMDIPTKVQRFQYAVLNNFAGTTDWAVDLGQYYYRSNDPDVGNFLYAAYDNQCLSSECPATLDDLAAAVDTGSIKPVSLDNAFNDYNNGVVQGYDDVWGDYQKWVVDSVGPALEDYMDFTNGSGVKYFDYADGFHAAVLKDLGIDKNWIQLGMLDAPGTCSDPQSPADPSMGGGSPHGGGCDTGGSNCQGSGAPPACTPVTRRREGFPVAAANIDVPDPKDVITAAQANLTELEASLFAGFADLALREYTGDPSDIVVASGMPVFMLQDAIDNVKQSKAIGRQLHDEKKDLILLIPGILLIVLPIVGETVGAAFGGAATVDHIAALSAYDIVPGPHVGRRCDTGSTSGRGRHRCQGNRGVVWRRRQGSTPAVAR</sequence>
<evidence type="ECO:0000256" key="4">
    <source>
        <dbReference type="ARBA" id="ARBA00023026"/>
    </source>
</evidence>
<dbReference type="InterPro" id="IPR029070">
    <property type="entry name" value="Chitinase_insertion_sf"/>
</dbReference>
<evidence type="ECO:0000256" key="1">
    <source>
        <dbReference type="ARBA" id="ARBA00008682"/>
    </source>
</evidence>
<keyword evidence="4" id="KW-0843">Virulence</keyword>
<name>A0ABP0CRS1_9PEZI</name>
<dbReference type="PANTHER" id="PTHR47700:SF2">
    <property type="entry name" value="CHITINASE"/>
    <property type="match status" value="1"/>
</dbReference>
<evidence type="ECO:0000259" key="7">
    <source>
        <dbReference type="PROSITE" id="PS51782"/>
    </source>
</evidence>
<dbReference type="SUPFAM" id="SSF51445">
    <property type="entry name" value="(Trans)glycosidases"/>
    <property type="match status" value="1"/>
</dbReference>
<accession>A0ABP0CRS1</accession>
<dbReference type="InterPro" id="IPR017853">
    <property type="entry name" value="GH"/>
</dbReference>
<evidence type="ECO:0000313" key="10">
    <source>
        <dbReference type="Proteomes" id="UP001642406"/>
    </source>
</evidence>
<evidence type="ECO:0000256" key="2">
    <source>
        <dbReference type="ARBA" id="ARBA00012729"/>
    </source>
</evidence>
<keyword evidence="10" id="KW-1185">Reference proteome</keyword>
<feature type="domain" description="GH18" evidence="8">
    <location>
        <begin position="312"/>
        <end position="652"/>
    </location>
</feature>
<keyword evidence="5" id="KW-0378">Hydrolase</keyword>
<dbReference type="PROSITE" id="PS51782">
    <property type="entry name" value="LYSM"/>
    <property type="match status" value="1"/>
</dbReference>
<evidence type="ECO:0000313" key="9">
    <source>
        <dbReference type="EMBL" id="CAK7234837.1"/>
    </source>
</evidence>
<dbReference type="Pfam" id="PF00704">
    <property type="entry name" value="Glyco_hydro_18"/>
    <property type="match status" value="2"/>
</dbReference>
<protein>
    <recommendedName>
        <fullName evidence="2">chitinase</fullName>
        <ecNumber evidence="2">3.2.1.14</ecNumber>
    </recommendedName>
</protein>
<dbReference type="InterPro" id="IPR036861">
    <property type="entry name" value="Endochitinase-like_sf"/>
</dbReference>
<dbReference type="CDD" id="cd00035">
    <property type="entry name" value="ChtBD1"/>
    <property type="match status" value="1"/>
</dbReference>
<dbReference type="SMART" id="SM00636">
    <property type="entry name" value="Glyco_18"/>
    <property type="match status" value="1"/>
</dbReference>
<organism evidence="9 10">
    <name type="scientific">Sporothrix bragantina</name>
    <dbReference type="NCBI Taxonomy" id="671064"/>
    <lineage>
        <taxon>Eukaryota</taxon>
        <taxon>Fungi</taxon>
        <taxon>Dikarya</taxon>
        <taxon>Ascomycota</taxon>
        <taxon>Pezizomycotina</taxon>
        <taxon>Sordariomycetes</taxon>
        <taxon>Sordariomycetidae</taxon>
        <taxon>Ophiostomatales</taxon>
        <taxon>Ophiostomataceae</taxon>
        <taxon>Sporothrix</taxon>
    </lineage>
</organism>
<evidence type="ECO:0000256" key="6">
    <source>
        <dbReference type="SAM" id="MobiDB-lite"/>
    </source>
</evidence>
<dbReference type="Gene3D" id="3.10.350.10">
    <property type="entry name" value="LysM domain"/>
    <property type="match status" value="1"/>
</dbReference>
<dbReference type="InterPro" id="IPR053214">
    <property type="entry name" value="LysM12-like"/>
</dbReference>
<evidence type="ECO:0000256" key="5">
    <source>
        <dbReference type="ARBA" id="ARBA00023295"/>
    </source>
</evidence>
<dbReference type="InterPro" id="IPR018392">
    <property type="entry name" value="LysM"/>
</dbReference>
<evidence type="ECO:0000259" key="8">
    <source>
        <dbReference type="PROSITE" id="PS51910"/>
    </source>
</evidence>
<dbReference type="PANTHER" id="PTHR47700">
    <property type="entry name" value="V CHITINASE, PUTATIVE (AFU_ORTHOLOGUE AFUA_6G13720)-RELATED"/>
    <property type="match status" value="1"/>
</dbReference>
<dbReference type="SMART" id="SM00257">
    <property type="entry name" value="LysM"/>
    <property type="match status" value="1"/>
</dbReference>
<dbReference type="InterPro" id="IPR001223">
    <property type="entry name" value="Glyco_hydro18_cat"/>
</dbReference>
<dbReference type="PROSITE" id="PS51910">
    <property type="entry name" value="GH18_2"/>
    <property type="match status" value="1"/>
</dbReference>
<evidence type="ECO:0000256" key="3">
    <source>
        <dbReference type="ARBA" id="ARBA00022669"/>
    </source>
</evidence>
<keyword evidence="5" id="KW-0326">Glycosidase</keyword>
<dbReference type="InterPro" id="IPR011583">
    <property type="entry name" value="Chitinase_II/V-like_cat"/>
</dbReference>
<comment type="similarity">
    <text evidence="1">Belongs to the glycosyl hydrolase 18 family. Chitinase class V subfamily.</text>
</comment>
<keyword evidence="3" id="KW-0147">Chitin-binding</keyword>
<dbReference type="EMBL" id="CAWUHC010000133">
    <property type="protein sequence ID" value="CAK7234837.1"/>
    <property type="molecule type" value="Genomic_DNA"/>
</dbReference>
<dbReference type="Gene3D" id="3.20.20.80">
    <property type="entry name" value="Glycosidases"/>
    <property type="match status" value="2"/>
</dbReference>